<dbReference type="SUPFAM" id="SSF103473">
    <property type="entry name" value="MFS general substrate transporter"/>
    <property type="match status" value="1"/>
</dbReference>
<feature type="transmembrane region" description="Helical" evidence="6">
    <location>
        <begin position="249"/>
        <end position="270"/>
    </location>
</feature>
<evidence type="ECO:0000313" key="8">
    <source>
        <dbReference type="EMBL" id="CAI9962391.1"/>
    </source>
</evidence>
<dbReference type="InterPro" id="IPR011701">
    <property type="entry name" value="MFS"/>
</dbReference>
<feature type="transmembrane region" description="Helical" evidence="6">
    <location>
        <begin position="353"/>
        <end position="376"/>
    </location>
</feature>
<feature type="transmembrane region" description="Helical" evidence="6">
    <location>
        <begin position="104"/>
        <end position="122"/>
    </location>
</feature>
<dbReference type="EMBL" id="CAXDID020000007">
    <property type="protein sequence ID" value="CAL5977046.1"/>
    <property type="molecule type" value="Genomic_DNA"/>
</dbReference>
<feature type="transmembrane region" description="Helical" evidence="6">
    <location>
        <begin position="34"/>
        <end position="52"/>
    </location>
</feature>
<evidence type="ECO:0000256" key="3">
    <source>
        <dbReference type="ARBA" id="ARBA00022692"/>
    </source>
</evidence>
<evidence type="ECO:0000256" key="6">
    <source>
        <dbReference type="SAM" id="Phobius"/>
    </source>
</evidence>
<dbReference type="PROSITE" id="PS50850">
    <property type="entry name" value="MFS"/>
    <property type="match status" value="1"/>
</dbReference>
<comment type="subcellular location">
    <subcellularLocation>
        <location evidence="1">Membrane</location>
        <topology evidence="1">Multi-pass membrane protein</topology>
    </subcellularLocation>
</comment>
<keyword evidence="5 6" id="KW-0472">Membrane</keyword>
<evidence type="ECO:0000259" key="7">
    <source>
        <dbReference type="PROSITE" id="PS50850"/>
    </source>
</evidence>
<feature type="transmembrane region" description="Helical" evidence="6">
    <location>
        <begin position="221"/>
        <end position="243"/>
    </location>
</feature>
<feature type="domain" description="Major facilitator superfamily (MFS) profile" evidence="7">
    <location>
        <begin position="37"/>
        <end position="480"/>
    </location>
</feature>
<evidence type="ECO:0000256" key="4">
    <source>
        <dbReference type="ARBA" id="ARBA00022989"/>
    </source>
</evidence>
<dbReference type="InterPro" id="IPR020846">
    <property type="entry name" value="MFS_dom"/>
</dbReference>
<keyword evidence="2" id="KW-0813">Transport</keyword>
<accession>A0AA86QVM4</accession>
<proteinExistence type="predicted"/>
<comment type="caution">
    <text evidence="8">The sequence shown here is derived from an EMBL/GenBank/DDBJ whole genome shotgun (WGS) entry which is preliminary data.</text>
</comment>
<keyword evidence="10" id="KW-1185">Reference proteome</keyword>
<feature type="transmembrane region" description="Helical" evidence="6">
    <location>
        <begin position="128"/>
        <end position="149"/>
    </location>
</feature>
<dbReference type="Proteomes" id="UP001642409">
    <property type="component" value="Unassembled WGS sequence"/>
</dbReference>
<dbReference type="GO" id="GO:0022857">
    <property type="term" value="F:transmembrane transporter activity"/>
    <property type="evidence" value="ECO:0007669"/>
    <property type="project" value="InterPro"/>
</dbReference>
<organism evidence="8">
    <name type="scientific">Hexamita inflata</name>
    <dbReference type="NCBI Taxonomy" id="28002"/>
    <lineage>
        <taxon>Eukaryota</taxon>
        <taxon>Metamonada</taxon>
        <taxon>Diplomonadida</taxon>
        <taxon>Hexamitidae</taxon>
        <taxon>Hexamitinae</taxon>
        <taxon>Hexamita</taxon>
    </lineage>
</organism>
<protein>
    <submittedName>
        <fullName evidence="8">Major facilitator superfamily protein</fullName>
    </submittedName>
    <submittedName>
        <fullName evidence="9">Major_facilitator superfamily protein</fullName>
    </submittedName>
</protein>
<feature type="transmembrane region" description="Helical" evidence="6">
    <location>
        <begin position="190"/>
        <end position="209"/>
    </location>
</feature>
<feature type="transmembrane region" description="Helical" evidence="6">
    <location>
        <begin position="290"/>
        <end position="309"/>
    </location>
</feature>
<feature type="transmembrane region" description="Helical" evidence="6">
    <location>
        <begin position="72"/>
        <end position="92"/>
    </location>
</feature>
<reference evidence="8" key="1">
    <citation type="submission" date="2023-06" db="EMBL/GenBank/DDBJ databases">
        <authorList>
            <person name="Kurt Z."/>
        </authorList>
    </citation>
    <scope>NUCLEOTIDE SEQUENCE</scope>
</reference>
<dbReference type="Gene3D" id="1.20.1250.20">
    <property type="entry name" value="MFS general substrate transporter like domains"/>
    <property type="match status" value="2"/>
</dbReference>
<feature type="transmembrane region" description="Helical" evidence="6">
    <location>
        <begin position="161"/>
        <end position="184"/>
    </location>
</feature>
<dbReference type="AlphaFoldDB" id="A0AA86QVM4"/>
<evidence type="ECO:0000313" key="10">
    <source>
        <dbReference type="Proteomes" id="UP001642409"/>
    </source>
</evidence>
<dbReference type="GO" id="GO:0016020">
    <property type="term" value="C:membrane"/>
    <property type="evidence" value="ECO:0007669"/>
    <property type="project" value="UniProtKB-SubCell"/>
</dbReference>
<name>A0AA86QVM4_9EUKA</name>
<keyword evidence="4 6" id="KW-1133">Transmembrane helix</keyword>
<feature type="transmembrane region" description="Helical" evidence="6">
    <location>
        <begin position="382"/>
        <end position="410"/>
    </location>
</feature>
<reference evidence="9 10" key="2">
    <citation type="submission" date="2024-07" db="EMBL/GenBank/DDBJ databases">
        <authorList>
            <person name="Akdeniz Z."/>
        </authorList>
    </citation>
    <scope>NUCLEOTIDE SEQUENCE [LARGE SCALE GENOMIC DNA]</scope>
</reference>
<dbReference type="InterPro" id="IPR036259">
    <property type="entry name" value="MFS_trans_sf"/>
</dbReference>
<dbReference type="PANTHER" id="PTHR42718:SF9">
    <property type="entry name" value="MAJOR FACILITATOR SUPERFAMILY MULTIDRUG TRANSPORTER MFSC"/>
    <property type="match status" value="1"/>
</dbReference>
<evidence type="ECO:0000256" key="5">
    <source>
        <dbReference type="ARBA" id="ARBA00023136"/>
    </source>
</evidence>
<gene>
    <name evidence="9" type="ORF">HINF_LOCUS4120</name>
    <name evidence="8" type="ORF">HINF_LOCUS50036</name>
</gene>
<dbReference type="EMBL" id="CATOUU010000952">
    <property type="protein sequence ID" value="CAI9962391.1"/>
    <property type="molecule type" value="Genomic_DNA"/>
</dbReference>
<dbReference type="Pfam" id="PF07690">
    <property type="entry name" value="MFS_1"/>
    <property type="match status" value="1"/>
</dbReference>
<evidence type="ECO:0000256" key="1">
    <source>
        <dbReference type="ARBA" id="ARBA00004141"/>
    </source>
</evidence>
<evidence type="ECO:0000313" key="9">
    <source>
        <dbReference type="EMBL" id="CAL5977046.1"/>
    </source>
</evidence>
<keyword evidence="3 6" id="KW-0812">Transmembrane</keyword>
<feature type="transmembrane region" description="Helical" evidence="6">
    <location>
        <begin position="321"/>
        <end position="341"/>
    </location>
</feature>
<sequence length="561" mass="61830">MPKNDDKIFEPLLGDQPKVRKTCKEIYKPLGTSYAAFLPLIFFVLLSCYLDSTAVNLALPKIQEEFKIDGSISQWLITAYNLAIAATSIPLAKLADSMGQVSAMYLFLAGMTLGYIGIYFINNFYAMCALHFIIGSCFAGATSARMALIRQLSPPEKAQSYMMYTASICTGFSVILPFFASYIISIDWRLIFLICGVSAFLSIVTLIPYRNPPKKASAKKCSVDFGGMILIFVATGALDLSFTYVSVPIYWLAGTLFAVAIISFILFYVVELKVKDPILPLTIMKNPIAAYSVLSTIGAFISSGMSYILPQYVHIWGQKSGFSGLVMSIAGAVSTLLTFAVPALTKRYLNKTVLIWSYLLSIIAYAICIVSTSNFWFFISMYLVSVLMFATPNFAVPPIMCCSVPLKYAASISAVPNTCRKLGTAVSLSITAMITKSVTAAYVKNGYTQREAFDISIMVVYGIYLFLIVISFIILVTRTGQAPTEAKKKGFDPTKIRQLKINEEEAPKPVVKDPINEHILETVEEPPKAGEQVQQVQQEVQQVQETVQTVETEKEPEKETA</sequence>
<dbReference type="PANTHER" id="PTHR42718">
    <property type="entry name" value="MAJOR FACILITATOR SUPERFAMILY MULTIDRUG TRANSPORTER MFSC"/>
    <property type="match status" value="1"/>
</dbReference>
<evidence type="ECO:0000256" key="2">
    <source>
        <dbReference type="ARBA" id="ARBA00022448"/>
    </source>
</evidence>
<feature type="transmembrane region" description="Helical" evidence="6">
    <location>
        <begin position="455"/>
        <end position="477"/>
    </location>
</feature>